<name>A0ABD1N6Y2_9FABA</name>
<evidence type="ECO:0000259" key="2">
    <source>
        <dbReference type="PROSITE" id="PS51297"/>
    </source>
</evidence>
<evidence type="ECO:0000313" key="3">
    <source>
        <dbReference type="EMBL" id="KAL2343873.1"/>
    </source>
</evidence>
<dbReference type="PROSITE" id="PS51297">
    <property type="entry name" value="K_BOX"/>
    <property type="match status" value="1"/>
</dbReference>
<organism evidence="3 4">
    <name type="scientific">Flemingia macrophylla</name>
    <dbReference type="NCBI Taxonomy" id="520843"/>
    <lineage>
        <taxon>Eukaryota</taxon>
        <taxon>Viridiplantae</taxon>
        <taxon>Streptophyta</taxon>
        <taxon>Embryophyta</taxon>
        <taxon>Tracheophyta</taxon>
        <taxon>Spermatophyta</taxon>
        <taxon>Magnoliopsida</taxon>
        <taxon>eudicotyledons</taxon>
        <taxon>Gunneridae</taxon>
        <taxon>Pentapetalae</taxon>
        <taxon>rosids</taxon>
        <taxon>fabids</taxon>
        <taxon>Fabales</taxon>
        <taxon>Fabaceae</taxon>
        <taxon>Papilionoideae</taxon>
        <taxon>50 kb inversion clade</taxon>
        <taxon>NPAAA clade</taxon>
        <taxon>indigoferoid/millettioid clade</taxon>
        <taxon>Phaseoleae</taxon>
        <taxon>Flemingia</taxon>
    </lineage>
</organism>
<feature type="domain" description="K-box" evidence="2">
    <location>
        <begin position="1"/>
        <end position="74"/>
    </location>
</feature>
<proteinExistence type="predicted"/>
<keyword evidence="4" id="KW-1185">Reference proteome</keyword>
<dbReference type="EMBL" id="JBGMDY010000002">
    <property type="protein sequence ID" value="KAL2343873.1"/>
    <property type="molecule type" value="Genomic_DNA"/>
</dbReference>
<gene>
    <name evidence="3" type="ORF">Fmac_005158</name>
</gene>
<keyword evidence="1" id="KW-0175">Coiled coil</keyword>
<sequence>MQECHRQMMGEELSGLGVKELGNLENQLETSLKVVRLKKDQILTNEIKELNQKESLAHQQNVELQRQINLIRKENAELQKVIEAKHRKEDTATSNPSYTVNYGYDILAPISLHLSQPQPQHSEPPAKAMKLGYSYDLSL</sequence>
<evidence type="ECO:0000256" key="1">
    <source>
        <dbReference type="SAM" id="Coils"/>
    </source>
</evidence>
<dbReference type="Pfam" id="PF01486">
    <property type="entry name" value="K-box"/>
    <property type="match status" value="1"/>
</dbReference>
<dbReference type="Proteomes" id="UP001603857">
    <property type="component" value="Unassembled WGS sequence"/>
</dbReference>
<dbReference type="InterPro" id="IPR002487">
    <property type="entry name" value="TF_Kbox"/>
</dbReference>
<comment type="caution">
    <text evidence="3">The sequence shown here is derived from an EMBL/GenBank/DDBJ whole genome shotgun (WGS) entry which is preliminary data.</text>
</comment>
<reference evidence="3 4" key="1">
    <citation type="submission" date="2024-08" db="EMBL/GenBank/DDBJ databases">
        <title>Insights into the chromosomal genome structure of Flemingia macrophylla.</title>
        <authorList>
            <person name="Ding Y."/>
            <person name="Zhao Y."/>
            <person name="Bi W."/>
            <person name="Wu M."/>
            <person name="Zhao G."/>
            <person name="Gong Y."/>
            <person name="Li W."/>
            <person name="Zhang P."/>
        </authorList>
    </citation>
    <scope>NUCLEOTIDE SEQUENCE [LARGE SCALE GENOMIC DNA]</scope>
    <source>
        <strain evidence="3">DYQJB</strain>
        <tissue evidence="3">Leaf</tissue>
    </source>
</reference>
<protein>
    <recommendedName>
        <fullName evidence="2">K-box domain-containing protein</fullName>
    </recommendedName>
</protein>
<dbReference type="AlphaFoldDB" id="A0ABD1N6Y2"/>
<feature type="coiled-coil region" evidence="1">
    <location>
        <begin position="47"/>
        <end position="88"/>
    </location>
</feature>
<evidence type="ECO:0000313" key="4">
    <source>
        <dbReference type="Proteomes" id="UP001603857"/>
    </source>
</evidence>
<accession>A0ABD1N6Y2</accession>